<dbReference type="Pfam" id="PF12146">
    <property type="entry name" value="Hydrolase_4"/>
    <property type="match status" value="1"/>
</dbReference>
<protein>
    <submittedName>
        <fullName evidence="2">Alpha/beta hydrolase</fullName>
    </submittedName>
</protein>
<dbReference type="EMBL" id="JASVDS010000001">
    <property type="protein sequence ID" value="MDL5031019.1"/>
    <property type="molecule type" value="Genomic_DNA"/>
</dbReference>
<organism evidence="2 3">
    <name type="scientific">Roseateles subflavus</name>
    <dbReference type="NCBI Taxonomy" id="3053353"/>
    <lineage>
        <taxon>Bacteria</taxon>
        <taxon>Pseudomonadati</taxon>
        <taxon>Pseudomonadota</taxon>
        <taxon>Betaproteobacteria</taxon>
        <taxon>Burkholderiales</taxon>
        <taxon>Sphaerotilaceae</taxon>
        <taxon>Roseateles</taxon>
    </lineage>
</organism>
<dbReference type="GO" id="GO:0016787">
    <property type="term" value="F:hydrolase activity"/>
    <property type="evidence" value="ECO:0007669"/>
    <property type="project" value="UniProtKB-KW"/>
</dbReference>
<accession>A0ABT7LDS1</accession>
<dbReference type="RefSeq" id="WP_285981139.1">
    <property type="nucleotide sequence ID" value="NZ_JASVDS010000001.1"/>
</dbReference>
<dbReference type="InterPro" id="IPR051044">
    <property type="entry name" value="MAG_DAG_Lipase"/>
</dbReference>
<dbReference type="InterPro" id="IPR022742">
    <property type="entry name" value="Hydrolase_4"/>
</dbReference>
<evidence type="ECO:0000259" key="1">
    <source>
        <dbReference type="Pfam" id="PF12146"/>
    </source>
</evidence>
<feature type="domain" description="Serine aminopeptidase S33" evidence="1">
    <location>
        <begin position="24"/>
        <end position="270"/>
    </location>
</feature>
<evidence type="ECO:0000313" key="2">
    <source>
        <dbReference type="EMBL" id="MDL5031019.1"/>
    </source>
</evidence>
<dbReference type="SUPFAM" id="SSF53474">
    <property type="entry name" value="alpha/beta-Hydrolases"/>
    <property type="match status" value="1"/>
</dbReference>
<keyword evidence="2" id="KW-0378">Hydrolase</keyword>
<dbReference type="InterPro" id="IPR029058">
    <property type="entry name" value="AB_hydrolase_fold"/>
</dbReference>
<comment type="caution">
    <text evidence="2">The sequence shown here is derived from an EMBL/GenBank/DDBJ whole genome shotgun (WGS) entry which is preliminary data.</text>
</comment>
<name>A0ABT7LDS1_9BURK</name>
<dbReference type="Gene3D" id="3.40.50.1820">
    <property type="entry name" value="alpha/beta hydrolase"/>
    <property type="match status" value="1"/>
</dbReference>
<proteinExistence type="predicted"/>
<evidence type="ECO:0000313" key="3">
    <source>
        <dbReference type="Proteomes" id="UP001238603"/>
    </source>
</evidence>
<dbReference type="Proteomes" id="UP001238603">
    <property type="component" value="Unassembled WGS sequence"/>
</dbReference>
<dbReference type="PANTHER" id="PTHR11614">
    <property type="entry name" value="PHOSPHOLIPASE-RELATED"/>
    <property type="match status" value="1"/>
</dbReference>
<keyword evidence="3" id="KW-1185">Reference proteome</keyword>
<dbReference type="InterPro" id="IPR000073">
    <property type="entry name" value="AB_hydrolase_1"/>
</dbReference>
<gene>
    <name evidence="2" type="ORF">QRD43_03790</name>
</gene>
<reference evidence="2 3" key="1">
    <citation type="submission" date="2023-06" db="EMBL/GenBank/DDBJ databases">
        <title>Pelomonas sp. APW6 16S ribosomal RNA gene genome sequencing and assembly.</title>
        <authorList>
            <person name="Woo H."/>
        </authorList>
    </citation>
    <scope>NUCLEOTIDE SEQUENCE [LARGE SCALE GENOMIC DNA]</scope>
    <source>
        <strain evidence="2 3">APW6</strain>
    </source>
</reference>
<dbReference type="PRINTS" id="PR00111">
    <property type="entry name" value="ABHYDROLASE"/>
</dbReference>
<sequence length="285" mass="30928">MRTLKTDDGVPLHWRQWNKTGMGPAQGTVLIVHGLGEHIGRYEHVAAHLNHWGWHVVGLDQRGHGASGGPRGDLPHDRRFEQDLALVIDELRADETLGAGRLVMLGHSMGGLIAARFAAGGLPGPDGRPAPWFRPLDGLVLSSPALAVEMSAFQRGLLAATLPLVPHLAVGNGLKPAWISRSQDVVSAYQLDPLVHNRITPTLAALIARGGEAVLARAAEWTLPTLLMWAGADRCVAPAGSSRFAATAPKAIVQAQCFDKLYHEIFNEPEQQQVFERLRGWLEKR</sequence>